<protein>
    <submittedName>
        <fullName evidence="2">Uncharacterized protein</fullName>
    </submittedName>
</protein>
<reference evidence="2 3" key="1">
    <citation type="submission" date="2024-02" db="EMBL/GenBank/DDBJ databases">
        <authorList>
            <person name="Vignale AGUSTIN F."/>
            <person name="Sosa J E."/>
            <person name="Modenutti C."/>
        </authorList>
    </citation>
    <scope>NUCLEOTIDE SEQUENCE [LARGE SCALE GENOMIC DNA]</scope>
</reference>
<keyword evidence="3" id="KW-1185">Reference proteome</keyword>
<organism evidence="2 3">
    <name type="scientific">Ilex paraguariensis</name>
    <name type="common">yerba mate</name>
    <dbReference type="NCBI Taxonomy" id="185542"/>
    <lineage>
        <taxon>Eukaryota</taxon>
        <taxon>Viridiplantae</taxon>
        <taxon>Streptophyta</taxon>
        <taxon>Embryophyta</taxon>
        <taxon>Tracheophyta</taxon>
        <taxon>Spermatophyta</taxon>
        <taxon>Magnoliopsida</taxon>
        <taxon>eudicotyledons</taxon>
        <taxon>Gunneridae</taxon>
        <taxon>Pentapetalae</taxon>
        <taxon>asterids</taxon>
        <taxon>campanulids</taxon>
        <taxon>Aquifoliales</taxon>
        <taxon>Aquifoliaceae</taxon>
        <taxon>Ilex</taxon>
    </lineage>
</organism>
<dbReference type="Gene3D" id="3.80.10.10">
    <property type="entry name" value="Ribonuclease Inhibitor"/>
    <property type="match status" value="1"/>
</dbReference>
<dbReference type="PANTHER" id="PTHR36766">
    <property type="entry name" value="PLANT BROAD-SPECTRUM MILDEW RESISTANCE PROTEIN RPW8"/>
    <property type="match status" value="1"/>
</dbReference>
<proteinExistence type="predicted"/>
<evidence type="ECO:0000313" key="3">
    <source>
        <dbReference type="Proteomes" id="UP001642360"/>
    </source>
</evidence>
<comment type="caution">
    <text evidence="2">The sequence shown here is derived from an EMBL/GenBank/DDBJ whole genome shotgun (WGS) entry which is preliminary data.</text>
</comment>
<evidence type="ECO:0000256" key="1">
    <source>
        <dbReference type="ARBA" id="ARBA00022821"/>
    </source>
</evidence>
<dbReference type="PANTHER" id="PTHR36766:SF40">
    <property type="entry name" value="DISEASE RESISTANCE PROTEIN RGA3"/>
    <property type="match status" value="1"/>
</dbReference>
<sequence>MYSALSNRTAILRKWFAHSQSSKSYIVGCENPLSFPSQSQSFTHLKELSMTACQRLESFPDINLPRNLETLSICNCRELKPLSEWGLHRLPSLQRFTMRRVYPELLSFPDSCFLPDILKFLCIDGFSNLESLSKGLQNLTSLETLEIMNCPELGLLPNEGTLATLSSLAIVACPLLERRGLVAQVRSEDEDDDRDHPDSFSQIDHEVCFKEQLYRLTTSH</sequence>
<dbReference type="EMBL" id="CAUOFW020004249">
    <property type="protein sequence ID" value="CAK9164625.1"/>
    <property type="molecule type" value="Genomic_DNA"/>
</dbReference>
<accession>A0ABC8T9H2</accession>
<keyword evidence="1" id="KW-0611">Plant defense</keyword>
<dbReference type="InterPro" id="IPR032675">
    <property type="entry name" value="LRR_dom_sf"/>
</dbReference>
<evidence type="ECO:0000313" key="2">
    <source>
        <dbReference type="EMBL" id="CAK9164625.1"/>
    </source>
</evidence>
<gene>
    <name evidence="2" type="ORF">ILEXP_LOCUS33767</name>
</gene>
<dbReference type="GO" id="GO:0006952">
    <property type="term" value="P:defense response"/>
    <property type="evidence" value="ECO:0007669"/>
    <property type="project" value="UniProtKB-KW"/>
</dbReference>
<dbReference type="Proteomes" id="UP001642360">
    <property type="component" value="Unassembled WGS sequence"/>
</dbReference>
<name>A0ABC8T9H2_9AQUA</name>
<dbReference type="SUPFAM" id="SSF52058">
    <property type="entry name" value="L domain-like"/>
    <property type="match status" value="1"/>
</dbReference>
<dbReference type="AlphaFoldDB" id="A0ABC8T9H2"/>